<dbReference type="InterPro" id="IPR017439">
    <property type="entry name" value="Amidohydrolase"/>
</dbReference>
<feature type="binding site" evidence="2">
    <location>
        <position position="357"/>
    </location>
    <ligand>
        <name>Mn(2+)</name>
        <dbReference type="ChEBI" id="CHEBI:29035"/>
        <label>2</label>
    </ligand>
</feature>
<sequence>MKLIDRIEGYAEDLTGIRRDLHAHPELGFEEVRTSGVVANLLESWGIKTHREIGKTGVVGIIEGARAGRTIGLRADMDALPIEEETNLPYRSTNPGVMHACGHDGHTTMLLGAARYLAETRDFAGKVVLIFQPAEEGLGGARAMLADGLFERFPCDEVYGLHNWPGAPQNRVGILPGVAMAGADFFDIRVIGRGSHGARPHDSRDPLLAASALVQALQSIVSRNLDPQDAAVVSVTQFHSGAAYNVIPNEAVISGTARMFTDEVRAHIRTRIQDIADGVAAAHGVTVEVDIRDIFTPLVNNAQLSEDFADIARDVVGDENVLLGGTPVTGSEDFADMLNTVPGAYFTIGHEGTAALHNPGFTFDDSILPLGSTLLARIVESRSAAEA</sequence>
<dbReference type="Gene3D" id="3.30.70.360">
    <property type="match status" value="1"/>
</dbReference>
<dbReference type="GO" id="GO:0046872">
    <property type="term" value="F:metal ion binding"/>
    <property type="evidence" value="ECO:0007669"/>
    <property type="project" value="UniProtKB-KW"/>
</dbReference>
<dbReference type="NCBIfam" id="TIGR01891">
    <property type="entry name" value="amidohydrolases"/>
    <property type="match status" value="1"/>
</dbReference>
<organism evidence="4 5">
    <name type="scientific">Marimonas arenosa</name>
    <dbReference type="NCBI Taxonomy" id="1795305"/>
    <lineage>
        <taxon>Bacteria</taxon>
        <taxon>Pseudomonadati</taxon>
        <taxon>Pseudomonadota</taxon>
        <taxon>Alphaproteobacteria</taxon>
        <taxon>Rhodobacterales</taxon>
        <taxon>Paracoccaceae</taxon>
        <taxon>Marimonas</taxon>
    </lineage>
</organism>
<dbReference type="PIRSF" id="PIRSF005962">
    <property type="entry name" value="Pept_M20D_amidohydro"/>
    <property type="match status" value="1"/>
</dbReference>
<accession>A0AAE3WBV3</accession>
<evidence type="ECO:0000313" key="4">
    <source>
        <dbReference type="EMBL" id="MDQ2089847.1"/>
    </source>
</evidence>
<dbReference type="AlphaFoldDB" id="A0AAE3WBV3"/>
<keyword evidence="2" id="KW-0464">Manganese</keyword>
<dbReference type="PANTHER" id="PTHR11014:SF63">
    <property type="entry name" value="METALLOPEPTIDASE, PUTATIVE (AFU_ORTHOLOGUE AFUA_6G09600)-RELATED"/>
    <property type="match status" value="1"/>
</dbReference>
<dbReference type="InterPro" id="IPR002933">
    <property type="entry name" value="Peptidase_M20"/>
</dbReference>
<name>A0AAE3WBV3_9RHOB</name>
<dbReference type="RefSeq" id="WP_306735119.1">
    <property type="nucleotide sequence ID" value="NZ_JANHAX010000002.1"/>
</dbReference>
<protein>
    <submittedName>
        <fullName evidence="4">M20 family metallopeptidase</fullName>
    </submittedName>
</protein>
<dbReference type="Gene3D" id="3.40.630.10">
    <property type="entry name" value="Zn peptidases"/>
    <property type="match status" value="1"/>
</dbReference>
<comment type="caution">
    <text evidence="4">The sequence shown here is derived from an EMBL/GenBank/DDBJ whole genome shotgun (WGS) entry which is preliminary data.</text>
</comment>
<feature type="binding site" evidence="2">
    <location>
        <position position="136"/>
    </location>
    <ligand>
        <name>Mn(2+)</name>
        <dbReference type="ChEBI" id="CHEBI:29035"/>
        <label>2</label>
    </ligand>
</feature>
<feature type="domain" description="Peptidase M20 dimerisation" evidence="3">
    <location>
        <begin position="182"/>
        <end position="279"/>
    </location>
</feature>
<comment type="cofactor">
    <cofactor evidence="2">
        <name>Mn(2+)</name>
        <dbReference type="ChEBI" id="CHEBI:29035"/>
    </cofactor>
    <text evidence="2">The Mn(2+) ion enhances activity.</text>
</comment>
<feature type="binding site" evidence="2">
    <location>
        <position position="162"/>
    </location>
    <ligand>
        <name>Mn(2+)</name>
        <dbReference type="ChEBI" id="CHEBI:29035"/>
        <label>2</label>
    </ligand>
</feature>
<evidence type="ECO:0000256" key="1">
    <source>
        <dbReference type="ARBA" id="ARBA00022801"/>
    </source>
</evidence>
<proteinExistence type="predicted"/>
<dbReference type="GO" id="GO:0019877">
    <property type="term" value="P:diaminopimelate biosynthetic process"/>
    <property type="evidence" value="ECO:0007669"/>
    <property type="project" value="UniProtKB-ARBA"/>
</dbReference>
<dbReference type="SUPFAM" id="SSF55031">
    <property type="entry name" value="Bacterial exopeptidase dimerisation domain"/>
    <property type="match status" value="1"/>
</dbReference>
<dbReference type="GO" id="GO:0050118">
    <property type="term" value="F:N-acetyldiaminopimelate deacetylase activity"/>
    <property type="evidence" value="ECO:0007669"/>
    <property type="project" value="UniProtKB-ARBA"/>
</dbReference>
<keyword evidence="1" id="KW-0378">Hydrolase</keyword>
<dbReference type="InterPro" id="IPR011650">
    <property type="entry name" value="Peptidase_M20_dimer"/>
</dbReference>
<dbReference type="Proteomes" id="UP001226762">
    <property type="component" value="Unassembled WGS sequence"/>
</dbReference>
<dbReference type="CDD" id="cd05666">
    <property type="entry name" value="M20_Acy1-like"/>
    <property type="match status" value="1"/>
</dbReference>
<reference evidence="4" key="2">
    <citation type="submission" date="2023-02" db="EMBL/GenBank/DDBJ databases">
        <title>'Rhodoalgimonas zhirmunskyi' gen. nov., isolated from a red alga.</title>
        <authorList>
            <person name="Nedashkovskaya O.I."/>
            <person name="Otstavnykh N.Y."/>
            <person name="Bystritskaya E.P."/>
            <person name="Balabanova L.A."/>
            <person name="Isaeva M.P."/>
        </authorList>
    </citation>
    <scope>NUCLEOTIDE SEQUENCE</scope>
    <source>
        <strain evidence="4">KCTC 52189</strain>
    </source>
</reference>
<dbReference type="Pfam" id="PF01546">
    <property type="entry name" value="Peptidase_M20"/>
    <property type="match status" value="1"/>
</dbReference>
<gene>
    <name evidence="4" type="ORF">NO357_08055</name>
</gene>
<evidence type="ECO:0000313" key="5">
    <source>
        <dbReference type="Proteomes" id="UP001226762"/>
    </source>
</evidence>
<dbReference type="FunFam" id="3.30.70.360:FF:000001">
    <property type="entry name" value="N-acetyldiaminopimelate deacetylase"/>
    <property type="match status" value="1"/>
</dbReference>
<keyword evidence="5" id="KW-1185">Reference proteome</keyword>
<dbReference type="PANTHER" id="PTHR11014">
    <property type="entry name" value="PEPTIDASE M20 FAMILY MEMBER"/>
    <property type="match status" value="1"/>
</dbReference>
<evidence type="ECO:0000259" key="3">
    <source>
        <dbReference type="Pfam" id="PF07687"/>
    </source>
</evidence>
<dbReference type="Pfam" id="PF07687">
    <property type="entry name" value="M20_dimer"/>
    <property type="match status" value="1"/>
</dbReference>
<dbReference type="InterPro" id="IPR036264">
    <property type="entry name" value="Bact_exopeptidase_dim_dom"/>
</dbReference>
<keyword evidence="2" id="KW-0479">Metal-binding</keyword>
<evidence type="ECO:0000256" key="2">
    <source>
        <dbReference type="PIRSR" id="PIRSR005962-1"/>
    </source>
</evidence>
<reference evidence="4" key="1">
    <citation type="submission" date="2022-07" db="EMBL/GenBank/DDBJ databases">
        <authorList>
            <person name="Otstavnykh N."/>
            <person name="Isaeva M."/>
            <person name="Bystritskaya E."/>
        </authorList>
    </citation>
    <scope>NUCLEOTIDE SEQUENCE</scope>
    <source>
        <strain evidence="4">KCTC 52189</strain>
    </source>
</reference>
<dbReference type="EMBL" id="JANHAX010000002">
    <property type="protein sequence ID" value="MDQ2089847.1"/>
    <property type="molecule type" value="Genomic_DNA"/>
</dbReference>
<dbReference type="SUPFAM" id="SSF53187">
    <property type="entry name" value="Zn-dependent exopeptidases"/>
    <property type="match status" value="1"/>
</dbReference>
<feature type="binding site" evidence="2">
    <location>
        <position position="103"/>
    </location>
    <ligand>
        <name>Mn(2+)</name>
        <dbReference type="ChEBI" id="CHEBI:29035"/>
        <label>2</label>
    </ligand>
</feature>
<feature type="binding site" evidence="2">
    <location>
        <position position="101"/>
    </location>
    <ligand>
        <name>Mn(2+)</name>
        <dbReference type="ChEBI" id="CHEBI:29035"/>
        <label>2</label>
    </ligand>
</feature>